<proteinExistence type="predicted"/>
<organism evidence="2">
    <name type="scientific">viral metagenome</name>
    <dbReference type="NCBI Taxonomy" id="1070528"/>
    <lineage>
        <taxon>unclassified sequences</taxon>
        <taxon>metagenomes</taxon>
        <taxon>organismal metagenomes</taxon>
    </lineage>
</organism>
<reference evidence="2" key="1">
    <citation type="journal article" date="2020" name="Nature">
        <title>Giant virus diversity and host interactions through global metagenomics.</title>
        <authorList>
            <person name="Schulz F."/>
            <person name="Roux S."/>
            <person name="Paez-Espino D."/>
            <person name="Jungbluth S."/>
            <person name="Walsh D.A."/>
            <person name="Denef V.J."/>
            <person name="McMahon K.D."/>
            <person name="Konstantinidis K.T."/>
            <person name="Eloe-Fadrosh E.A."/>
            <person name="Kyrpides N.C."/>
            <person name="Woyke T."/>
        </authorList>
    </citation>
    <scope>NUCLEOTIDE SEQUENCE</scope>
    <source>
        <strain evidence="2">GVMAG-M-3300023179-71</strain>
    </source>
</reference>
<accession>A0A6C0H694</accession>
<dbReference type="EMBL" id="MN739881">
    <property type="protein sequence ID" value="QHT75736.1"/>
    <property type="molecule type" value="Genomic_DNA"/>
</dbReference>
<keyword evidence="1" id="KW-0472">Membrane</keyword>
<sequence>MKISNVLSILFILFLVFQFDIPENVKDVLKSKPGKIIIIVFILALFCYKDPILSILSIIVGYELLYNLTSPSSAFPTESEKWSQFTPEHQFEYTLEEQMVARMTKFRNETDFTGNVYKFKPYLEDTHNALSILN</sequence>
<name>A0A6C0H694_9ZZZZ</name>
<dbReference type="AlphaFoldDB" id="A0A6C0H694"/>
<feature type="transmembrane region" description="Helical" evidence="1">
    <location>
        <begin position="34"/>
        <end position="62"/>
    </location>
</feature>
<keyword evidence="1" id="KW-1133">Transmembrane helix</keyword>
<keyword evidence="1" id="KW-0812">Transmembrane</keyword>
<evidence type="ECO:0000313" key="2">
    <source>
        <dbReference type="EMBL" id="QHT75736.1"/>
    </source>
</evidence>
<protein>
    <submittedName>
        <fullName evidence="2">Uncharacterized protein</fullName>
    </submittedName>
</protein>
<evidence type="ECO:0000256" key="1">
    <source>
        <dbReference type="SAM" id="Phobius"/>
    </source>
</evidence>